<sequence length="1675" mass="180252">MPLRKGESKVSANSKTSNSSRQPVLTYAETANNRSNRSTSSADATQAAPGTGAPATAAAVVAGGKHNQHRPSFNGANGSGGNNSGAASGAPAVGRGNNAAAKGAAAAVRSRSRDAPVRLPSRNSVSSAAAPAIQFGSLNQQARPPSPPAAQRAAPATAAATSGGVPAALAKPASKPSFGSIQSSSEDSAAKQPAGSQASSISSTADSSARPAQHGRQQHHQHHQQQHQPQQHQQNQQHRPGSRSSSHSRQSQGFVPGRKDSGSFKHTGPKSGPKPHEQQQQPSEAPHHPPHYDGGYHVSQPPTMAMPGPPGPHPQANMGAQQQQPPHYANNPYRNQGHPHVRPPHSQGPGGPYKPQAGVHYAPHHMGGQPMSQPMGYGMPAPGQPPMQAPIMTTQPGMQPMAGWMAPPPHQFAYMPMGGPGYEQYYRASPAAGGPPPHNMYGMPNYSMPNPTHAMPSQIGAPGIMQGPMSGAPMPGMTASPMGGQHHHGAHGGLSASAQTFVPGGRRPVRIVNPNTNEEVDISQQRLRSVSTTSSTPQHAASGTASPAPGPIAERREPAATSVESVPAEDDSMPQFKIPSARKVNIVNPNLLPKSEAAKPKQEQPAVVVTEVPSTLAPATADTAKQSEVVTAGTEPMDVDEKAEAPKVDAPIEAPQTQPKGSDVEAAVAEQAEPKVEAVSEPANPKEVEFVDVLAESLSKATLVETVESATSAVETAPKEADSEPIPSVAAEDKPASLLADESPATQEEEEEEEAEAEDEEEHDEDVEDDENVEDYDETPAKSDDDGTEDGEIDEDDDENKSDTQRPPPLNTSRSRQVTFSEPPSATRRTLIPAEIVDLYSGQLVVPVIVGEILRYPRVFLDRFAGLCKPPPHFHFEIINTDERRSTDRGTAMRRSTSGSSRPRDPTPQSGFGGMGNFRHTQAPNPMASSEERFRQSTNELRGRMDGGRGGAMMGPRPPSGQFRGPGGGRESRGGRTSSTRGGRGGGRGASSGRGGRGGSQHGGDRSGPPLLDMANVKPLEKSENRYIVKSLRVGKDVVEDEMQEEVFDRRMRVLLNKLTLDNFDTVSDELLTWGNKSVNETDGRVLRHLVMLVYQKAIDEPNWASMYARLCYKMFCDVDKKVEDRNLLTKDGKYLCGGFLVRKYLLTKCQEDFERGWKVEIPQDMESEEYYDAIKIKRRGLGLVRFICELFLLDILTVRIMHECVKRLLSNVETPEEEETESLAKLLTTVGKKLDKPEAKNYMDAYFVRIQAMSVNKHLTSRIRFMLKDVIELRKNGWVARMADAGPKTIAEIHEDVERKKQAEAAMRRAPSHPGRRADSHSGRGDGPGGRRAGWNMVGGPSGNGRNDQNQHVGDLSGFGNLSRSRQRATDASTPGSNPFGAFAGGSRGWSGASSDIRGKNRDERPRSLVLGPGGRTFSNSSRADSTAATPEPVGTRNMFDLLTNEEDEETHAPPRMETTKGPSKPTESKTAAPAKTMDTETMQRKIKGMIDEYMSLKDDVEFIECFKELGEVNYQSAVFEITNNIMDRRPAHTEQVAKGLRALRTNNVLSEDTAVAGLAEYSELLEDMAIDAPNAYKFFGMLMAAVRVPLSRVAEALGDLATNLASSQPPATSVVFAYLKYAVDIDSEGKTKDAIAEAKFDVTQFLNKDKRSESDVQSVLQSQELLPLFPQFA</sequence>
<dbReference type="PROSITE" id="PS51366">
    <property type="entry name" value="MI"/>
    <property type="match status" value="1"/>
</dbReference>
<feature type="compositionally biased region" description="Polar residues" evidence="8">
    <location>
        <begin position="10"/>
        <end position="23"/>
    </location>
</feature>
<evidence type="ECO:0000259" key="9">
    <source>
        <dbReference type="PROSITE" id="PS51366"/>
    </source>
</evidence>
<organism evidence="10 11">
    <name type="scientific">Coemansia aciculifera</name>
    <dbReference type="NCBI Taxonomy" id="417176"/>
    <lineage>
        <taxon>Eukaryota</taxon>
        <taxon>Fungi</taxon>
        <taxon>Fungi incertae sedis</taxon>
        <taxon>Zoopagomycota</taxon>
        <taxon>Kickxellomycotina</taxon>
        <taxon>Kickxellomycetes</taxon>
        <taxon>Kickxellales</taxon>
        <taxon>Kickxellaceae</taxon>
        <taxon>Coemansia</taxon>
    </lineage>
</organism>
<feature type="region of interest" description="Disordered" evidence="8">
    <location>
        <begin position="880"/>
        <end position="1014"/>
    </location>
</feature>
<dbReference type="Pfam" id="PF02847">
    <property type="entry name" value="MA3"/>
    <property type="match status" value="1"/>
</dbReference>
<feature type="compositionally biased region" description="Polar residues" evidence="8">
    <location>
        <begin position="811"/>
        <end position="826"/>
    </location>
</feature>
<dbReference type="Gene3D" id="1.25.40.180">
    <property type="match status" value="2"/>
</dbReference>
<evidence type="ECO:0000256" key="3">
    <source>
        <dbReference type="ARBA" id="ARBA00022490"/>
    </source>
</evidence>
<dbReference type="GO" id="GO:0003743">
    <property type="term" value="F:translation initiation factor activity"/>
    <property type="evidence" value="ECO:0007669"/>
    <property type="project" value="UniProtKB-KW"/>
</dbReference>
<dbReference type="Pfam" id="PF02854">
    <property type="entry name" value="MIF4G"/>
    <property type="match status" value="1"/>
</dbReference>
<dbReference type="PANTHER" id="PTHR23253">
    <property type="entry name" value="EUKARYOTIC TRANSLATION INITIATION FACTOR 4 GAMMA"/>
    <property type="match status" value="1"/>
</dbReference>
<dbReference type="GO" id="GO:0016281">
    <property type="term" value="C:eukaryotic translation initiation factor 4F complex"/>
    <property type="evidence" value="ECO:0007669"/>
    <property type="project" value="TreeGrafter"/>
</dbReference>
<feature type="compositionally biased region" description="Acidic residues" evidence="8">
    <location>
        <begin position="786"/>
        <end position="800"/>
    </location>
</feature>
<dbReference type="SMART" id="SM00543">
    <property type="entry name" value="MIF4G"/>
    <property type="match status" value="1"/>
</dbReference>
<evidence type="ECO:0000256" key="4">
    <source>
        <dbReference type="ARBA" id="ARBA00022540"/>
    </source>
</evidence>
<feature type="compositionally biased region" description="Low complexity" evidence="8">
    <location>
        <begin position="84"/>
        <end position="109"/>
    </location>
</feature>
<feature type="compositionally biased region" description="Basic residues" evidence="8">
    <location>
        <begin position="216"/>
        <end position="225"/>
    </location>
</feature>
<dbReference type="GO" id="GO:0010494">
    <property type="term" value="C:cytoplasmic stress granule"/>
    <property type="evidence" value="ECO:0007669"/>
    <property type="project" value="UniProtKB-ARBA"/>
</dbReference>
<evidence type="ECO:0000256" key="2">
    <source>
        <dbReference type="ARBA" id="ARBA00005775"/>
    </source>
</evidence>
<feature type="region of interest" description="Disordered" evidence="8">
    <location>
        <begin position="706"/>
        <end position="826"/>
    </location>
</feature>
<comment type="caution">
    <text evidence="10">The sequence shown here is derived from an EMBL/GenBank/DDBJ whole genome shotgun (WGS) entry which is preliminary data.</text>
</comment>
<dbReference type="GO" id="GO:0003729">
    <property type="term" value="F:mRNA binding"/>
    <property type="evidence" value="ECO:0007669"/>
    <property type="project" value="TreeGrafter"/>
</dbReference>
<reference evidence="10" key="1">
    <citation type="submission" date="2022-07" db="EMBL/GenBank/DDBJ databases">
        <title>Phylogenomic reconstructions and comparative analyses of Kickxellomycotina fungi.</title>
        <authorList>
            <person name="Reynolds N.K."/>
            <person name="Stajich J.E."/>
            <person name="Barry K."/>
            <person name="Grigoriev I.V."/>
            <person name="Crous P."/>
            <person name="Smith M.E."/>
        </authorList>
    </citation>
    <scope>NUCLEOTIDE SEQUENCE</scope>
    <source>
        <strain evidence="10">RSA 476</strain>
    </source>
</reference>
<feature type="region of interest" description="Disordered" evidence="8">
    <location>
        <begin position="1300"/>
        <end position="1480"/>
    </location>
</feature>
<keyword evidence="11" id="KW-1185">Reference proteome</keyword>
<dbReference type="InterPro" id="IPR003890">
    <property type="entry name" value="MIF4G-like_typ-3"/>
</dbReference>
<dbReference type="InterPro" id="IPR003891">
    <property type="entry name" value="Initiation_fac_eIF4g_MI"/>
</dbReference>
<evidence type="ECO:0000256" key="7">
    <source>
        <dbReference type="ARBA" id="ARBA00022917"/>
    </source>
</evidence>
<dbReference type="PANTHER" id="PTHR23253:SF9">
    <property type="entry name" value="EUKARYOTIC TRANSLATION INITIATION FACTOR 4 GAMMA 2"/>
    <property type="match status" value="1"/>
</dbReference>
<accession>A0A9W8IM77</accession>
<comment type="subcellular location">
    <subcellularLocation>
        <location evidence="1">Cytoplasm</location>
    </subcellularLocation>
</comment>
<keyword evidence="5" id="KW-0597">Phosphoprotein</keyword>
<evidence type="ECO:0000256" key="6">
    <source>
        <dbReference type="ARBA" id="ARBA00022884"/>
    </source>
</evidence>
<feature type="compositionally biased region" description="Low complexity" evidence="8">
    <location>
        <begin position="30"/>
        <end position="64"/>
    </location>
</feature>
<keyword evidence="6" id="KW-0694">RNA-binding</keyword>
<evidence type="ECO:0000256" key="1">
    <source>
        <dbReference type="ARBA" id="ARBA00004496"/>
    </source>
</evidence>
<feature type="compositionally biased region" description="Low complexity" evidence="8">
    <location>
        <begin position="149"/>
        <end position="177"/>
    </location>
</feature>
<feature type="compositionally biased region" description="Polar residues" evidence="8">
    <location>
        <begin position="919"/>
        <end position="928"/>
    </location>
</feature>
<feature type="compositionally biased region" description="Polar residues" evidence="8">
    <location>
        <begin position="1418"/>
        <end position="1430"/>
    </location>
</feature>
<feature type="compositionally biased region" description="Polar residues" evidence="8">
    <location>
        <begin position="1361"/>
        <end position="1378"/>
    </location>
</feature>
<feature type="compositionally biased region" description="Low complexity" evidence="8">
    <location>
        <begin position="194"/>
        <end position="209"/>
    </location>
</feature>
<keyword evidence="4" id="KW-0396">Initiation factor</keyword>
<feature type="compositionally biased region" description="Gly residues" evidence="8">
    <location>
        <begin position="982"/>
        <end position="1002"/>
    </location>
</feature>
<evidence type="ECO:0000313" key="10">
    <source>
        <dbReference type="EMBL" id="KAJ2861189.1"/>
    </source>
</evidence>
<feature type="compositionally biased region" description="Acidic residues" evidence="8">
    <location>
        <begin position="747"/>
        <end position="778"/>
    </location>
</feature>
<feature type="region of interest" description="Disordered" evidence="8">
    <location>
        <begin position="479"/>
        <end position="574"/>
    </location>
</feature>
<dbReference type="FunFam" id="1.25.40.180:FF:000020">
    <property type="entry name" value="Eukaryotic translation initiation factor subunit"/>
    <property type="match status" value="1"/>
</dbReference>
<dbReference type="InterPro" id="IPR016024">
    <property type="entry name" value="ARM-type_fold"/>
</dbReference>
<proteinExistence type="inferred from homology"/>
<evidence type="ECO:0000256" key="8">
    <source>
        <dbReference type="SAM" id="MobiDB-lite"/>
    </source>
</evidence>
<feature type="compositionally biased region" description="Basic and acidic residues" evidence="8">
    <location>
        <begin position="672"/>
        <end position="686"/>
    </location>
</feature>
<dbReference type="SUPFAM" id="SSF48371">
    <property type="entry name" value="ARM repeat"/>
    <property type="match status" value="2"/>
</dbReference>
<protein>
    <recommendedName>
        <fullName evidence="9">MI domain-containing protein</fullName>
    </recommendedName>
</protein>
<feature type="region of interest" description="Disordered" evidence="8">
    <location>
        <begin position="1"/>
        <end position="357"/>
    </location>
</feature>
<feature type="compositionally biased region" description="Polar residues" evidence="8">
    <location>
        <begin position="513"/>
        <end position="539"/>
    </location>
</feature>
<feature type="region of interest" description="Disordered" evidence="8">
    <location>
        <begin position="618"/>
        <end position="686"/>
    </location>
</feature>
<dbReference type="Proteomes" id="UP001140074">
    <property type="component" value="Unassembled WGS sequence"/>
</dbReference>
<keyword evidence="7" id="KW-0648">Protein biosynthesis</keyword>
<name>A0A9W8IM77_9FUNG</name>
<gene>
    <name evidence="10" type="ORF">GGH94_005067</name>
</gene>
<evidence type="ECO:0000313" key="11">
    <source>
        <dbReference type="Proteomes" id="UP001140074"/>
    </source>
</evidence>
<feature type="compositionally biased region" description="Basic and acidic residues" evidence="8">
    <location>
        <begin position="1398"/>
        <end position="1408"/>
    </location>
</feature>
<feature type="domain" description="MI" evidence="9">
    <location>
        <begin position="1483"/>
        <end position="1604"/>
    </location>
</feature>
<comment type="similarity">
    <text evidence="2">Belongs to the eukaryotic initiation factor 4G family.</text>
</comment>
<feature type="compositionally biased region" description="Low complexity" evidence="8">
    <location>
        <begin position="226"/>
        <end position="253"/>
    </location>
</feature>
<evidence type="ECO:0000256" key="5">
    <source>
        <dbReference type="ARBA" id="ARBA00022553"/>
    </source>
</evidence>
<keyword evidence="3" id="KW-0963">Cytoplasm</keyword>
<dbReference type="EMBL" id="JANBUY010000241">
    <property type="protein sequence ID" value="KAJ2861189.1"/>
    <property type="molecule type" value="Genomic_DNA"/>
</dbReference>
<feature type="compositionally biased region" description="Basic and acidic residues" evidence="8">
    <location>
        <begin position="930"/>
        <end position="947"/>
    </location>
</feature>